<evidence type="ECO:0000259" key="17">
    <source>
        <dbReference type="Pfam" id="PF03443"/>
    </source>
</evidence>
<dbReference type="GO" id="GO:0004497">
    <property type="term" value="F:monooxygenase activity"/>
    <property type="evidence" value="ECO:0007669"/>
    <property type="project" value="UniProtKB-KW"/>
</dbReference>
<dbReference type="EC" id="1.14.99.56" evidence="15"/>
<evidence type="ECO:0000256" key="10">
    <source>
        <dbReference type="ARBA" id="ARBA00023157"/>
    </source>
</evidence>
<comment type="subcellular location">
    <subcellularLocation>
        <location evidence="2">Secreted</location>
    </subcellularLocation>
</comment>
<dbReference type="InterPro" id="IPR005103">
    <property type="entry name" value="AA9_LPMO"/>
</dbReference>
<feature type="signal peptide" evidence="16">
    <location>
        <begin position="1"/>
        <end position="19"/>
    </location>
</feature>
<evidence type="ECO:0000256" key="7">
    <source>
        <dbReference type="ARBA" id="ARBA00023002"/>
    </source>
</evidence>
<proteinExistence type="inferred from homology"/>
<dbReference type="PANTHER" id="PTHR33353:SF10">
    <property type="entry name" value="ENDO-BETA-1,4-GLUCANASE D"/>
    <property type="match status" value="1"/>
</dbReference>
<dbReference type="Gene3D" id="2.70.50.70">
    <property type="match status" value="1"/>
</dbReference>
<comment type="catalytic activity">
    <reaction evidence="14">
        <text>[(1-&gt;4)-beta-D-glucosyl]n+m + reduced acceptor + O2 = 4-dehydro-beta-D-glucosyl-[(1-&gt;4)-beta-D-glucosyl]n-1 + [(1-&gt;4)-beta-D-glucosyl]m + acceptor + H2O.</text>
        <dbReference type="EC" id="1.14.99.56"/>
    </reaction>
</comment>
<comment type="similarity">
    <text evidence="13">Belongs to the polysaccharide monooxygenase AA9 family.</text>
</comment>
<keyword evidence="3" id="KW-0964">Secreted</keyword>
<dbReference type="PANTHER" id="PTHR33353">
    <property type="entry name" value="PUTATIVE (AFU_ORTHOLOGUE AFUA_1G12560)-RELATED"/>
    <property type="match status" value="1"/>
</dbReference>
<evidence type="ECO:0000256" key="9">
    <source>
        <dbReference type="ARBA" id="ARBA00023033"/>
    </source>
</evidence>
<sequence>MRLLLFQAVATIIFAHCSAHYVFGRFIFNNTITKTWEYVRPVDGYQGKTNDDNIVWPNQDPLSEDIRCGRNASATGKVLGKTAKINAGDKVGFAVGDPKMTFGSPVWQSLPPHVLHPGPGSVWLSKAPTDDLDAYKGDGDWFKILQVVGEEAQSPGKLLNTMAGDEIDLVWGMYQAQSWNFTIPRTTPPGKYLLRMEHFYSRSPNEVQFYTNCAQVEIMGPGGGTPGPLVKIPGVYKVGQKEVYAATNSGLTGNFSTYLPPAPSVWRGDDPKPEALKPQVAFS</sequence>
<evidence type="ECO:0000256" key="8">
    <source>
        <dbReference type="ARBA" id="ARBA00023008"/>
    </source>
</evidence>
<keyword evidence="7" id="KW-0560">Oxidoreductase</keyword>
<evidence type="ECO:0000256" key="11">
    <source>
        <dbReference type="ARBA" id="ARBA00023277"/>
    </source>
</evidence>
<evidence type="ECO:0000256" key="16">
    <source>
        <dbReference type="SAM" id="SignalP"/>
    </source>
</evidence>
<feature type="chain" id="PRO_5040166224" description="lytic cellulose monooxygenase (C4-dehydrogenating)" evidence="16">
    <location>
        <begin position="20"/>
        <end position="283"/>
    </location>
</feature>
<keyword evidence="11" id="KW-0119">Carbohydrate metabolism</keyword>
<evidence type="ECO:0000313" key="18">
    <source>
        <dbReference type="EMBL" id="KAF2257601.1"/>
    </source>
</evidence>
<evidence type="ECO:0000256" key="5">
    <source>
        <dbReference type="ARBA" id="ARBA00022729"/>
    </source>
</evidence>
<comment type="caution">
    <text evidence="18">The sequence shown here is derived from an EMBL/GenBank/DDBJ whole genome shotgun (WGS) entry which is preliminary data.</text>
</comment>
<dbReference type="GO" id="GO:0046872">
    <property type="term" value="F:metal ion binding"/>
    <property type="evidence" value="ECO:0007669"/>
    <property type="project" value="UniProtKB-KW"/>
</dbReference>
<dbReference type="Pfam" id="PF03443">
    <property type="entry name" value="AA9"/>
    <property type="match status" value="1"/>
</dbReference>
<dbReference type="InterPro" id="IPR049892">
    <property type="entry name" value="AA9"/>
</dbReference>
<evidence type="ECO:0000256" key="1">
    <source>
        <dbReference type="ARBA" id="ARBA00001973"/>
    </source>
</evidence>
<dbReference type="OrthoDB" id="6038816at2759"/>
<keyword evidence="9" id="KW-0503">Monooxygenase</keyword>
<evidence type="ECO:0000256" key="12">
    <source>
        <dbReference type="ARBA" id="ARBA00023326"/>
    </source>
</evidence>
<evidence type="ECO:0000256" key="15">
    <source>
        <dbReference type="ARBA" id="ARBA00047174"/>
    </source>
</evidence>
<feature type="domain" description="Auxiliary Activity family 9 catalytic" evidence="17">
    <location>
        <begin position="20"/>
        <end position="246"/>
    </location>
</feature>
<protein>
    <recommendedName>
        <fullName evidence="15">lytic cellulose monooxygenase (C4-dehydrogenating)</fullName>
        <ecNumber evidence="15">1.14.99.56</ecNumber>
    </recommendedName>
</protein>
<dbReference type="AlphaFoldDB" id="A0A9P4JWA6"/>
<evidence type="ECO:0000313" key="19">
    <source>
        <dbReference type="Proteomes" id="UP000800093"/>
    </source>
</evidence>
<comment type="cofactor">
    <cofactor evidence="1">
        <name>Cu(2+)</name>
        <dbReference type="ChEBI" id="CHEBI:29036"/>
    </cofactor>
</comment>
<evidence type="ECO:0000256" key="3">
    <source>
        <dbReference type="ARBA" id="ARBA00022525"/>
    </source>
</evidence>
<keyword evidence="4" id="KW-0479">Metal-binding</keyword>
<evidence type="ECO:0000256" key="6">
    <source>
        <dbReference type="ARBA" id="ARBA00023001"/>
    </source>
</evidence>
<keyword evidence="8" id="KW-0186">Copper</keyword>
<keyword evidence="10" id="KW-1015">Disulfide bond</keyword>
<organism evidence="18 19">
    <name type="scientific">Lojkania enalia</name>
    <dbReference type="NCBI Taxonomy" id="147567"/>
    <lineage>
        <taxon>Eukaryota</taxon>
        <taxon>Fungi</taxon>
        <taxon>Dikarya</taxon>
        <taxon>Ascomycota</taxon>
        <taxon>Pezizomycotina</taxon>
        <taxon>Dothideomycetes</taxon>
        <taxon>Pleosporomycetidae</taxon>
        <taxon>Pleosporales</taxon>
        <taxon>Pleosporales incertae sedis</taxon>
        <taxon>Lojkania</taxon>
    </lineage>
</organism>
<evidence type="ECO:0000256" key="14">
    <source>
        <dbReference type="ARBA" id="ARBA00045077"/>
    </source>
</evidence>
<name>A0A9P4JWA6_9PLEO</name>
<dbReference type="EMBL" id="ML986908">
    <property type="protein sequence ID" value="KAF2257601.1"/>
    <property type="molecule type" value="Genomic_DNA"/>
</dbReference>
<accession>A0A9P4JWA6</accession>
<gene>
    <name evidence="18" type="ORF">CC78DRAFT_549787</name>
</gene>
<evidence type="ECO:0000256" key="4">
    <source>
        <dbReference type="ARBA" id="ARBA00022723"/>
    </source>
</evidence>
<evidence type="ECO:0000256" key="2">
    <source>
        <dbReference type="ARBA" id="ARBA00004613"/>
    </source>
</evidence>
<dbReference type="GO" id="GO:0005576">
    <property type="term" value="C:extracellular region"/>
    <property type="evidence" value="ECO:0007669"/>
    <property type="project" value="UniProtKB-SubCell"/>
</dbReference>
<dbReference type="Proteomes" id="UP000800093">
    <property type="component" value="Unassembled WGS sequence"/>
</dbReference>
<keyword evidence="6" id="KW-0136">Cellulose degradation</keyword>
<evidence type="ECO:0000256" key="13">
    <source>
        <dbReference type="ARBA" id="ARBA00044502"/>
    </source>
</evidence>
<dbReference type="GO" id="GO:0030245">
    <property type="term" value="P:cellulose catabolic process"/>
    <property type="evidence" value="ECO:0007669"/>
    <property type="project" value="UniProtKB-KW"/>
</dbReference>
<keyword evidence="19" id="KW-1185">Reference proteome</keyword>
<keyword evidence="12" id="KW-0624">Polysaccharide degradation</keyword>
<reference evidence="19" key="1">
    <citation type="journal article" date="2020" name="Stud. Mycol.">
        <title>101 Dothideomycetes genomes: A test case for predicting lifestyles and emergence of pathogens.</title>
        <authorList>
            <person name="Haridas S."/>
            <person name="Albert R."/>
            <person name="Binder M."/>
            <person name="Bloem J."/>
            <person name="LaButti K."/>
            <person name="Salamov A."/>
            <person name="Andreopoulos B."/>
            <person name="Baker S."/>
            <person name="Barry K."/>
            <person name="Bills G."/>
            <person name="Bluhm B."/>
            <person name="Cannon C."/>
            <person name="Castanera R."/>
            <person name="Culley D."/>
            <person name="Daum C."/>
            <person name="Ezra D."/>
            <person name="Gonzalez J."/>
            <person name="Henrissat B."/>
            <person name="Kuo A."/>
            <person name="Liang C."/>
            <person name="Lipzen A."/>
            <person name="Lutzoni F."/>
            <person name="Magnuson J."/>
            <person name="Mondo S."/>
            <person name="Nolan M."/>
            <person name="Ohm R."/>
            <person name="Pangilinan J."/>
            <person name="Park H.-J."/>
            <person name="Ramirez L."/>
            <person name="Alfaro M."/>
            <person name="Sun H."/>
            <person name="Tritt A."/>
            <person name="Yoshinaga Y."/>
            <person name="Zwiers L.-H."/>
            <person name="Turgeon B."/>
            <person name="Goodwin S."/>
            <person name="Spatafora J."/>
            <person name="Crous P."/>
            <person name="Grigoriev I."/>
        </authorList>
    </citation>
    <scope>NUCLEOTIDE SEQUENCE [LARGE SCALE GENOMIC DNA]</scope>
    <source>
        <strain evidence="19">CBS 304.66</strain>
    </source>
</reference>
<keyword evidence="5 16" id="KW-0732">Signal</keyword>